<dbReference type="Gene3D" id="3.20.170.30">
    <property type="match status" value="1"/>
</dbReference>
<dbReference type="InterPro" id="IPR002745">
    <property type="entry name" value="Ptrans_KptA/Tpt1"/>
</dbReference>
<dbReference type="GO" id="GO:0016788">
    <property type="term" value="F:hydrolase activity, acting on ester bonds"/>
    <property type="evidence" value="ECO:0007669"/>
    <property type="project" value="InterPro"/>
</dbReference>
<evidence type="ECO:0000256" key="6">
    <source>
        <dbReference type="ARBA" id="ARBA00047949"/>
    </source>
</evidence>
<gene>
    <name evidence="9" type="ORF">MSAN_01862700</name>
</gene>
<evidence type="ECO:0000256" key="4">
    <source>
        <dbReference type="ARBA" id="ARBA00022679"/>
    </source>
</evidence>
<dbReference type="SUPFAM" id="SSF52266">
    <property type="entry name" value="SGNH hydrolase"/>
    <property type="match status" value="1"/>
</dbReference>
<dbReference type="PANTHER" id="PTHR12684:SF2">
    <property type="entry name" value="TRNA 2'-PHOSPHOTRANSFERASE 1"/>
    <property type="match status" value="1"/>
</dbReference>
<dbReference type="OrthoDB" id="1600564at2759"/>
<dbReference type="Pfam" id="PF01885">
    <property type="entry name" value="PTS_2-RNA"/>
    <property type="match status" value="1"/>
</dbReference>
<comment type="caution">
    <text evidence="9">The sequence shown here is derived from an EMBL/GenBank/DDBJ whole genome shotgun (WGS) entry which is preliminary data.</text>
</comment>
<dbReference type="EC" id="2.7.1.160" evidence="3"/>
<dbReference type="InterPro" id="IPR036514">
    <property type="entry name" value="SGNH_hydro_sf"/>
</dbReference>
<dbReference type="SUPFAM" id="SSF56399">
    <property type="entry name" value="ADP-ribosylation"/>
    <property type="match status" value="1"/>
</dbReference>
<dbReference type="InterPro" id="IPR042080">
    <property type="entry name" value="RNA_2'-PTrans_N"/>
</dbReference>
<comment type="similarity">
    <text evidence="2">Belongs to the KptA/TPT1 family.</text>
</comment>
<comment type="catalytic activity">
    <reaction evidence="6">
        <text>2'-phospho-[ligated tRNA] + NAD(+) = mature tRNA + ADP-alpha-D-ribose 1'',2''-cyclic phosphate + nicotinamide</text>
        <dbReference type="Rhea" id="RHEA:23324"/>
        <dbReference type="Rhea" id="RHEA-COMP:11106"/>
        <dbReference type="Rhea" id="RHEA-COMP:11107"/>
        <dbReference type="ChEBI" id="CHEBI:17154"/>
        <dbReference type="ChEBI" id="CHEBI:57540"/>
        <dbReference type="ChEBI" id="CHEBI:76596"/>
        <dbReference type="ChEBI" id="CHEBI:82883"/>
        <dbReference type="ChEBI" id="CHEBI:85027"/>
        <dbReference type="EC" id="2.7.1.160"/>
    </reaction>
</comment>
<evidence type="ECO:0000256" key="3">
    <source>
        <dbReference type="ARBA" id="ARBA00012007"/>
    </source>
</evidence>
<evidence type="ECO:0000256" key="2">
    <source>
        <dbReference type="ARBA" id="ARBA00009836"/>
    </source>
</evidence>
<reference evidence="9" key="1">
    <citation type="submission" date="2020-05" db="EMBL/GenBank/DDBJ databases">
        <title>Mycena genomes resolve the evolution of fungal bioluminescence.</title>
        <authorList>
            <person name="Tsai I.J."/>
        </authorList>
    </citation>
    <scope>NUCLEOTIDE SEQUENCE</scope>
    <source>
        <strain evidence="9">160909Yilan</strain>
    </source>
</reference>
<keyword evidence="5" id="KW-0520">NAD</keyword>
<dbReference type="GO" id="GO:0000215">
    <property type="term" value="F:tRNA 2'-phosphotransferase activity"/>
    <property type="evidence" value="ECO:0007669"/>
    <property type="project" value="UniProtKB-EC"/>
</dbReference>
<dbReference type="Gene3D" id="3.40.50.1110">
    <property type="entry name" value="SGNH hydrolase"/>
    <property type="match status" value="1"/>
</dbReference>
<dbReference type="Pfam" id="PF00657">
    <property type="entry name" value="Lipase_GDSL"/>
    <property type="match status" value="1"/>
</dbReference>
<dbReference type="GO" id="GO:0006388">
    <property type="term" value="P:tRNA splicing, via endonucleolytic cleavage and ligation"/>
    <property type="evidence" value="ECO:0007669"/>
    <property type="project" value="TreeGrafter"/>
</dbReference>
<comment type="function">
    <text evidence="1">Catalyzes the last step of tRNA splicing, the transfer of the splice junction 2'-phosphate from ligated tRNA to NAD to produce ADP-ribose 1''-2'' cyclic phosphate.</text>
</comment>
<evidence type="ECO:0000256" key="1">
    <source>
        <dbReference type="ARBA" id="ARBA00003343"/>
    </source>
</evidence>
<accession>A0A8H6XQV5</accession>
<protein>
    <recommendedName>
        <fullName evidence="3">2'-phosphotransferase</fullName>
        <ecNumber evidence="3">2.7.1.160</ecNumber>
    </recommendedName>
</protein>
<feature type="signal peptide" evidence="8">
    <location>
        <begin position="1"/>
        <end position="19"/>
    </location>
</feature>
<evidence type="ECO:0000256" key="5">
    <source>
        <dbReference type="ARBA" id="ARBA00023027"/>
    </source>
</evidence>
<name>A0A8H6XQV5_9AGAR</name>
<dbReference type="EMBL" id="JACAZH010000019">
    <property type="protein sequence ID" value="KAF7346350.1"/>
    <property type="molecule type" value="Genomic_DNA"/>
</dbReference>
<proteinExistence type="inferred from homology"/>
<dbReference type="AlphaFoldDB" id="A0A8H6XQV5"/>
<feature type="chain" id="PRO_5034381637" description="2'-phosphotransferase" evidence="8">
    <location>
        <begin position="20"/>
        <end position="619"/>
    </location>
</feature>
<dbReference type="PANTHER" id="PTHR12684">
    <property type="entry name" value="PUTATIVE PHOSPHOTRANSFERASE"/>
    <property type="match status" value="1"/>
</dbReference>
<dbReference type="InterPro" id="IPR042081">
    <property type="entry name" value="RNA_2'-PTrans_C"/>
</dbReference>
<keyword evidence="10" id="KW-1185">Reference proteome</keyword>
<evidence type="ECO:0000256" key="8">
    <source>
        <dbReference type="SAM" id="SignalP"/>
    </source>
</evidence>
<dbReference type="Proteomes" id="UP000623467">
    <property type="component" value="Unassembled WGS sequence"/>
</dbReference>
<feature type="region of interest" description="Disordered" evidence="7">
    <location>
        <begin position="394"/>
        <end position="441"/>
    </location>
</feature>
<dbReference type="Gene3D" id="1.10.10.970">
    <property type="entry name" value="RNA 2'-phosphotransferase, Tpt1/KptA family, N-terminal domain"/>
    <property type="match status" value="1"/>
</dbReference>
<organism evidence="9 10">
    <name type="scientific">Mycena sanguinolenta</name>
    <dbReference type="NCBI Taxonomy" id="230812"/>
    <lineage>
        <taxon>Eukaryota</taxon>
        <taxon>Fungi</taxon>
        <taxon>Dikarya</taxon>
        <taxon>Basidiomycota</taxon>
        <taxon>Agaricomycotina</taxon>
        <taxon>Agaricomycetes</taxon>
        <taxon>Agaricomycetidae</taxon>
        <taxon>Agaricales</taxon>
        <taxon>Marasmiineae</taxon>
        <taxon>Mycenaceae</taxon>
        <taxon>Mycena</taxon>
    </lineage>
</organism>
<sequence>MRFFSSLLFIPVTAILVAAQGHHEHQEPFEYITGVNRTLPLTLKASPVCGKFSGQNFTETNSGVTLNATKTIVAFGDSWTSNGSNGTIPFAPIVFPPNPSAGARLGNNFRARASNGYVWVEDLANTLGAKLINYAVGGAVVDLSAWNSTNKGVTFTSDNLLRTDFVAETALFLEQGHFLADLDPDTTLYTAQFGINDYTQYTIAGGDWNIASDSFLRQISILQANVGAKNFLIHWVYFTENVTDAFQDVVFQGLQAAHAENGTNFATVSLENLFTAIQTSPAEWGYTNTTCLASQNFTTFGCDDPDRSIFYIPSHPSATTHEIMNQYTLLTMQQSVKRVTILGSNSLRSSALHTAFLSEPEAPLRTLHKTPSTARRVSFGSALSNSHICNMEQSTAPANPEKAPRNRKKPAKAPKPENKQTGPPQSSEKLRGNPLRDSPEVRMSKTLSWLLRHGAKGEGLAMRPDGYVKVTDLLAHPKLKTLDLETLQEIVKADSKQRYTLVDEGVDLEAGVWWIKANQGHSIKTVKLELLPILSVSDIPTGIAVHGTTKEAWKSISTQGLSKMKRNHIHLAQGVGGDNVISGMRKSSPILIFVDVQKAIDAGLKFFFVRQRSCIDGRR</sequence>
<keyword evidence="4" id="KW-0808">Transferase</keyword>
<dbReference type="InterPro" id="IPR001087">
    <property type="entry name" value="GDSL"/>
</dbReference>
<evidence type="ECO:0000256" key="7">
    <source>
        <dbReference type="SAM" id="MobiDB-lite"/>
    </source>
</evidence>
<evidence type="ECO:0000313" key="10">
    <source>
        <dbReference type="Proteomes" id="UP000623467"/>
    </source>
</evidence>
<keyword evidence="8" id="KW-0732">Signal</keyword>
<evidence type="ECO:0000313" key="9">
    <source>
        <dbReference type="EMBL" id="KAF7346350.1"/>
    </source>
</evidence>